<evidence type="ECO:0000313" key="3">
    <source>
        <dbReference type="Proteomes" id="UP000243232"/>
    </source>
</evidence>
<evidence type="ECO:0000256" key="1">
    <source>
        <dbReference type="SAM" id="Coils"/>
    </source>
</evidence>
<reference evidence="3" key="1">
    <citation type="submission" date="2016-10" db="EMBL/GenBank/DDBJ databases">
        <authorList>
            <person name="Varghese N."/>
            <person name="Submissions S."/>
        </authorList>
    </citation>
    <scope>NUCLEOTIDE SEQUENCE [LARGE SCALE GENOMIC DNA]</scope>
    <source>
        <strain evidence="3">DSM 17875</strain>
    </source>
</reference>
<dbReference type="EMBL" id="LT629785">
    <property type="protein sequence ID" value="SDU33955.1"/>
    <property type="molecule type" value="Genomic_DNA"/>
</dbReference>
<accession>A0A1H2HQ42</accession>
<feature type="coiled-coil region" evidence="1">
    <location>
        <begin position="81"/>
        <end position="108"/>
    </location>
</feature>
<dbReference type="AlphaFoldDB" id="A0A1H2HQ42"/>
<dbReference type="Proteomes" id="UP000243232">
    <property type="component" value="Chromosome I"/>
</dbReference>
<protein>
    <submittedName>
        <fullName evidence="2">TIGR02444 family protein</fullName>
    </submittedName>
</protein>
<evidence type="ECO:0000313" key="2">
    <source>
        <dbReference type="EMBL" id="SDU33955.1"/>
    </source>
</evidence>
<dbReference type="NCBIfam" id="TIGR02444">
    <property type="entry name" value="TIGR02444 family protein"/>
    <property type="match status" value="1"/>
</dbReference>
<name>A0A1H2HQ42_9PSED</name>
<sequence length="151" mass="16602">MPADLWNFAKRVYACPGAEEACLQLQASGADVCLLLTALWLEQRQVACSGTRSKALQSIAGPWQDAVVKPLRQMRQSWRTKAQQDEQLRLLREQVKILELQAEKALLTRLEQCSQSWPASKAGSWLITLAGAAGRDNRAALDTLRSAAAAV</sequence>
<keyword evidence="3" id="KW-1185">Reference proteome</keyword>
<dbReference type="STRING" id="364197.SAMN05216296_3179"/>
<dbReference type="RefSeq" id="WP_090197562.1">
    <property type="nucleotide sequence ID" value="NZ_LT629785.1"/>
</dbReference>
<keyword evidence="1" id="KW-0175">Coiled coil</keyword>
<proteinExistence type="predicted"/>
<dbReference type="OrthoDB" id="5795846at2"/>
<dbReference type="Pfam" id="PF09523">
    <property type="entry name" value="DUF2390"/>
    <property type="match status" value="1"/>
</dbReference>
<dbReference type="InterPro" id="IPR012659">
    <property type="entry name" value="CHP02444"/>
</dbReference>
<organism evidence="2 3">
    <name type="scientific">Pseudomonas pohangensis</name>
    <dbReference type="NCBI Taxonomy" id="364197"/>
    <lineage>
        <taxon>Bacteria</taxon>
        <taxon>Pseudomonadati</taxon>
        <taxon>Pseudomonadota</taxon>
        <taxon>Gammaproteobacteria</taxon>
        <taxon>Pseudomonadales</taxon>
        <taxon>Pseudomonadaceae</taxon>
        <taxon>Pseudomonas</taxon>
    </lineage>
</organism>
<gene>
    <name evidence="2" type="ORF">SAMN05216296_3179</name>
</gene>